<dbReference type="AlphaFoldDB" id="A0A420MLV0"/>
<evidence type="ECO:0000313" key="1">
    <source>
        <dbReference type="EMBL" id="RKK68992.1"/>
    </source>
</evidence>
<name>A0A420MLV0_FUSOX</name>
<proteinExistence type="predicted"/>
<organism evidence="1 2">
    <name type="scientific">Fusarium oxysporum</name>
    <name type="common">Fusarium vascular wilt</name>
    <dbReference type="NCBI Taxonomy" id="5507"/>
    <lineage>
        <taxon>Eukaryota</taxon>
        <taxon>Fungi</taxon>
        <taxon>Dikarya</taxon>
        <taxon>Ascomycota</taxon>
        <taxon>Pezizomycotina</taxon>
        <taxon>Sordariomycetes</taxon>
        <taxon>Hypocreomycetidae</taxon>
        <taxon>Hypocreales</taxon>
        <taxon>Nectriaceae</taxon>
        <taxon>Fusarium</taxon>
        <taxon>Fusarium oxysporum species complex</taxon>
    </lineage>
</organism>
<protein>
    <submittedName>
        <fullName evidence="1">Uncharacterized protein</fullName>
    </submittedName>
</protein>
<comment type="caution">
    <text evidence="1">The sequence shown here is derived from an EMBL/GenBank/DDBJ whole genome shotgun (WGS) entry which is preliminary data.</text>
</comment>
<gene>
    <name evidence="1" type="ORF">BFJ69_g13104</name>
</gene>
<dbReference type="Proteomes" id="UP000285084">
    <property type="component" value="Unassembled WGS sequence"/>
</dbReference>
<sequence>MLYAALSPAKAVGSTSSILIHEYEACQRKSPGGAPRSPHTPLCYYGHLCYCYCYCYSAALPGPGCWRPGTGAES</sequence>
<reference evidence="1 2" key="1">
    <citation type="journal article" date="2018" name="Sci. Rep.">
        <title>Characterisation of pathogen-specific regions and novel effector candidates in Fusarium oxysporum f. sp. cepae.</title>
        <authorList>
            <person name="Armitage A.D."/>
            <person name="Taylor A."/>
            <person name="Sobczyk M.K."/>
            <person name="Baxter L."/>
            <person name="Greenfield B.P."/>
            <person name="Bates H.J."/>
            <person name="Wilson F."/>
            <person name="Jackson A.C."/>
            <person name="Ott S."/>
            <person name="Harrison R.J."/>
            <person name="Clarkson J.P."/>
        </authorList>
    </citation>
    <scope>NUCLEOTIDE SEQUENCE [LARGE SCALE GENOMIC DNA]</scope>
    <source>
        <strain evidence="1 2">Fo_A13</strain>
    </source>
</reference>
<evidence type="ECO:0000313" key="2">
    <source>
        <dbReference type="Proteomes" id="UP000285084"/>
    </source>
</evidence>
<accession>A0A420MLV0</accession>
<dbReference type="EMBL" id="MRCX01000169">
    <property type="protein sequence ID" value="RKK68992.1"/>
    <property type="molecule type" value="Genomic_DNA"/>
</dbReference>